<comment type="caution">
    <text evidence="3">The sequence shown here is derived from an EMBL/GenBank/DDBJ whole genome shotgun (WGS) entry which is preliminary data.</text>
</comment>
<evidence type="ECO:0000313" key="3">
    <source>
        <dbReference type="EMBL" id="CAG5127345.1"/>
    </source>
</evidence>
<dbReference type="InterPro" id="IPR017853">
    <property type="entry name" value="GH"/>
</dbReference>
<sequence length="246" mass="27825">TNRLVCYMTNWSRFRPGPGKFIPEDIDPNLCTHIIYAYAVVSNKNIVAKFPEEESKPWEHGFRRIFSENAVRFLRDRGFDGLEVFWAYPSAKTSAYLKELLQALRNAFDEDAIASNQARLILTTALTANAERIHNDYGENLVSMEYIAHTYTILGVPRHMINIGIPTYGVSFQLRNPKDYGLGAPVSGAGPAGKYTGVNGMLAYYEVCLFIRNGAKKLYAPSQKVPYAFKDYEWVGFEDPTSVRVK</sequence>
<feature type="non-terminal residue" evidence="3">
    <location>
        <position position="246"/>
    </location>
</feature>
<dbReference type="EMBL" id="CAJHNH020002656">
    <property type="protein sequence ID" value="CAG5127345.1"/>
    <property type="molecule type" value="Genomic_DNA"/>
</dbReference>
<dbReference type="Proteomes" id="UP000678393">
    <property type="component" value="Unassembled WGS sequence"/>
</dbReference>
<dbReference type="InterPro" id="IPR050314">
    <property type="entry name" value="Glycosyl_Hydrlase_18"/>
</dbReference>
<dbReference type="InterPro" id="IPR029070">
    <property type="entry name" value="Chitinase_insertion_sf"/>
</dbReference>
<dbReference type="OrthoDB" id="76388at2759"/>
<dbReference type="PANTHER" id="PTHR11177">
    <property type="entry name" value="CHITINASE"/>
    <property type="match status" value="1"/>
</dbReference>
<dbReference type="AlphaFoldDB" id="A0A8S3ZHF1"/>
<name>A0A8S3ZHF1_9EUPU</name>
<dbReference type="GO" id="GO:0006032">
    <property type="term" value="P:chitin catabolic process"/>
    <property type="evidence" value="ECO:0007669"/>
    <property type="project" value="TreeGrafter"/>
</dbReference>
<dbReference type="Gene3D" id="3.20.20.80">
    <property type="entry name" value="Glycosidases"/>
    <property type="match status" value="2"/>
</dbReference>
<dbReference type="GO" id="GO:0004568">
    <property type="term" value="F:chitinase activity"/>
    <property type="evidence" value="ECO:0007669"/>
    <property type="project" value="TreeGrafter"/>
</dbReference>
<organism evidence="3 4">
    <name type="scientific">Candidula unifasciata</name>
    <dbReference type="NCBI Taxonomy" id="100452"/>
    <lineage>
        <taxon>Eukaryota</taxon>
        <taxon>Metazoa</taxon>
        <taxon>Spiralia</taxon>
        <taxon>Lophotrochozoa</taxon>
        <taxon>Mollusca</taxon>
        <taxon>Gastropoda</taxon>
        <taxon>Heterobranchia</taxon>
        <taxon>Euthyneura</taxon>
        <taxon>Panpulmonata</taxon>
        <taxon>Eupulmonata</taxon>
        <taxon>Stylommatophora</taxon>
        <taxon>Helicina</taxon>
        <taxon>Helicoidea</taxon>
        <taxon>Geomitridae</taxon>
        <taxon>Candidula</taxon>
    </lineage>
</organism>
<dbReference type="GO" id="GO:0005975">
    <property type="term" value="P:carbohydrate metabolic process"/>
    <property type="evidence" value="ECO:0007669"/>
    <property type="project" value="InterPro"/>
</dbReference>
<feature type="domain" description="GH18" evidence="2">
    <location>
        <begin position="1"/>
        <end position="246"/>
    </location>
</feature>
<accession>A0A8S3ZHF1</accession>
<proteinExistence type="predicted"/>
<dbReference type="PANTHER" id="PTHR11177:SF317">
    <property type="entry name" value="CHITINASE 12-RELATED"/>
    <property type="match status" value="1"/>
</dbReference>
<dbReference type="SUPFAM" id="SSF51445">
    <property type="entry name" value="(Trans)glycosidases"/>
    <property type="match status" value="1"/>
</dbReference>
<dbReference type="FunFam" id="3.10.50.10:FF:000001">
    <property type="entry name" value="Chitinase 3-like 1"/>
    <property type="match status" value="1"/>
</dbReference>
<reference evidence="3" key="1">
    <citation type="submission" date="2021-04" db="EMBL/GenBank/DDBJ databases">
        <authorList>
            <consortium name="Molecular Ecology Group"/>
        </authorList>
    </citation>
    <scope>NUCLEOTIDE SEQUENCE</scope>
</reference>
<feature type="non-terminal residue" evidence="3">
    <location>
        <position position="1"/>
    </location>
</feature>
<evidence type="ECO:0000256" key="1">
    <source>
        <dbReference type="ARBA" id="ARBA00023157"/>
    </source>
</evidence>
<keyword evidence="1" id="KW-1015">Disulfide bond</keyword>
<dbReference type="Gene3D" id="3.10.50.10">
    <property type="match status" value="1"/>
</dbReference>
<dbReference type="InterPro" id="IPR001223">
    <property type="entry name" value="Glyco_hydro18_cat"/>
</dbReference>
<dbReference type="SUPFAM" id="SSF54556">
    <property type="entry name" value="Chitinase insertion domain"/>
    <property type="match status" value="1"/>
</dbReference>
<dbReference type="GO" id="GO:0005576">
    <property type="term" value="C:extracellular region"/>
    <property type="evidence" value="ECO:0007669"/>
    <property type="project" value="TreeGrafter"/>
</dbReference>
<dbReference type="GO" id="GO:0008061">
    <property type="term" value="F:chitin binding"/>
    <property type="evidence" value="ECO:0007669"/>
    <property type="project" value="InterPro"/>
</dbReference>
<evidence type="ECO:0000259" key="2">
    <source>
        <dbReference type="PROSITE" id="PS51910"/>
    </source>
</evidence>
<dbReference type="PROSITE" id="PS51910">
    <property type="entry name" value="GH18_2"/>
    <property type="match status" value="1"/>
</dbReference>
<gene>
    <name evidence="3" type="ORF">CUNI_LOCUS12903</name>
</gene>
<protein>
    <recommendedName>
        <fullName evidence="2">GH18 domain-containing protein</fullName>
    </recommendedName>
</protein>
<dbReference type="SMART" id="SM00636">
    <property type="entry name" value="Glyco_18"/>
    <property type="match status" value="1"/>
</dbReference>
<evidence type="ECO:0000313" key="4">
    <source>
        <dbReference type="Proteomes" id="UP000678393"/>
    </source>
</evidence>
<keyword evidence="4" id="KW-1185">Reference proteome</keyword>
<dbReference type="InterPro" id="IPR011583">
    <property type="entry name" value="Chitinase_II/V-like_cat"/>
</dbReference>
<dbReference type="Pfam" id="PF00704">
    <property type="entry name" value="Glyco_hydro_18"/>
    <property type="match status" value="1"/>
</dbReference>